<comment type="caution">
    <text evidence="2">The sequence shown here is derived from an EMBL/GenBank/DDBJ whole genome shotgun (WGS) entry which is preliminary data.</text>
</comment>
<dbReference type="EMBL" id="JABEYC010000100">
    <property type="protein sequence ID" value="KAF4982724.1"/>
    <property type="molecule type" value="Genomic_DNA"/>
</dbReference>
<feature type="region of interest" description="Disordered" evidence="1">
    <location>
        <begin position="26"/>
        <end position="47"/>
    </location>
</feature>
<evidence type="ECO:0000313" key="3">
    <source>
        <dbReference type="Proteomes" id="UP000635477"/>
    </source>
</evidence>
<dbReference type="AlphaFoldDB" id="A0A8H4US74"/>
<evidence type="ECO:0000313" key="2">
    <source>
        <dbReference type="EMBL" id="KAF4982724.1"/>
    </source>
</evidence>
<reference evidence="2" key="2">
    <citation type="submission" date="2020-05" db="EMBL/GenBank/DDBJ databases">
        <authorList>
            <person name="Kim H.-S."/>
            <person name="Proctor R.H."/>
            <person name="Brown D.W."/>
        </authorList>
    </citation>
    <scope>NUCLEOTIDE SEQUENCE</scope>
    <source>
        <strain evidence="2">NRRL 22465</strain>
    </source>
</reference>
<evidence type="ECO:0000256" key="1">
    <source>
        <dbReference type="SAM" id="MobiDB-lite"/>
    </source>
</evidence>
<protein>
    <submittedName>
        <fullName evidence="2">Uncharacterized protein</fullName>
    </submittedName>
</protein>
<sequence length="121" mass="13749">MTYLRLSSVDMDIQLWGVYDNIETAETGEDADVQPAEEIPADKRQNKWMPRLLAEAQDPPTDITPFLLNGELPLNKDGQQSFKRCMRGMINAARDWAQDYDPTDVSTRFSDRPMADGVKRG</sequence>
<reference evidence="2" key="1">
    <citation type="journal article" date="2020" name="BMC Genomics">
        <title>Correction to: Identification and distribution of gene clusters required for synthesis of sphingolipid metabolism inhibitors in diverse species of the filamentous fungus Fusarium.</title>
        <authorList>
            <person name="Kim H.S."/>
            <person name="Lohmar J.M."/>
            <person name="Busman M."/>
            <person name="Brown D.W."/>
            <person name="Naumann T.A."/>
            <person name="Divon H.H."/>
            <person name="Lysoe E."/>
            <person name="Uhlig S."/>
            <person name="Proctor R.H."/>
        </authorList>
    </citation>
    <scope>NUCLEOTIDE SEQUENCE</scope>
    <source>
        <strain evidence="2">NRRL 22465</strain>
    </source>
</reference>
<accession>A0A8H4US74</accession>
<dbReference type="Proteomes" id="UP000635477">
    <property type="component" value="Unassembled WGS sequence"/>
</dbReference>
<keyword evidence="3" id="KW-1185">Reference proteome</keyword>
<gene>
    <name evidence="2" type="ORF">FZEAL_1713</name>
</gene>
<organism evidence="2 3">
    <name type="scientific">Fusarium zealandicum</name>
    <dbReference type="NCBI Taxonomy" id="1053134"/>
    <lineage>
        <taxon>Eukaryota</taxon>
        <taxon>Fungi</taxon>
        <taxon>Dikarya</taxon>
        <taxon>Ascomycota</taxon>
        <taxon>Pezizomycotina</taxon>
        <taxon>Sordariomycetes</taxon>
        <taxon>Hypocreomycetidae</taxon>
        <taxon>Hypocreales</taxon>
        <taxon>Nectriaceae</taxon>
        <taxon>Fusarium</taxon>
        <taxon>Fusarium staphyleae species complex</taxon>
    </lineage>
</organism>
<feature type="compositionally biased region" description="Basic and acidic residues" evidence="1">
    <location>
        <begin position="109"/>
        <end position="121"/>
    </location>
</feature>
<proteinExistence type="predicted"/>
<feature type="region of interest" description="Disordered" evidence="1">
    <location>
        <begin position="101"/>
        <end position="121"/>
    </location>
</feature>
<name>A0A8H4US74_9HYPO</name>